<dbReference type="EMBL" id="DSUT01000020">
    <property type="protein sequence ID" value="HGK27557.1"/>
    <property type="molecule type" value="Genomic_DNA"/>
</dbReference>
<evidence type="ECO:0000256" key="1">
    <source>
        <dbReference type="SAM" id="SignalP"/>
    </source>
</evidence>
<feature type="chain" id="PRO_5028203737" description="T9SS type A sorting domain-containing protein" evidence="1">
    <location>
        <begin position="19"/>
        <end position="606"/>
    </location>
</feature>
<dbReference type="Gene3D" id="2.60.40.4070">
    <property type="match status" value="1"/>
</dbReference>
<gene>
    <name evidence="2" type="ORF">ENS41_01185</name>
</gene>
<dbReference type="Gene3D" id="2.60.40.10">
    <property type="entry name" value="Immunoglobulins"/>
    <property type="match status" value="1"/>
</dbReference>
<evidence type="ECO:0000313" key="2">
    <source>
        <dbReference type="EMBL" id="HGK27557.1"/>
    </source>
</evidence>
<name>A0A7C4GCV3_UNCW3</name>
<accession>A0A7C4GCV3</accession>
<organism evidence="2">
    <name type="scientific">candidate division WOR-3 bacterium</name>
    <dbReference type="NCBI Taxonomy" id="2052148"/>
    <lineage>
        <taxon>Bacteria</taxon>
        <taxon>Bacteria division WOR-3</taxon>
    </lineage>
</organism>
<sequence length="606" mass="65158">MFVTILAAALIAISPAGTGGAVAPVMGGGGPDAYGYRYLDSDTTCPGAPTYNWVNIKGVGTRITTLGDDNVAGPFSIGFDFPYYWYKVNKVFVGSNGYIAFHDNGLAASPFNPVPGPQRPNNTLAILMSDIDCAARGSVWYWTNTAQDTFIVQWDSVPFWSTGGNNTMQIILSKRDSSVTFQYKEQSGQPYNGWAPTGNQTGIENVSGQVGLNYLSGTNPSQNMYHPELAVRFFPPESTTMQVHDVGVFHAMNEFTAGMFHPNNRPLSFWAVVRNFGNQPEGQFKTYVRVSRSGGTVVHYDSMMARATTPGETDSLAFTQTWRPTTNGVYTLKFWTKLTGDAVPTNDTATIELRVLTLPGTLTYDNGVSTHMMSWNGPGGFGNRFIPPVYPCSIASARMFMAATTPTVTSVGIFDDNGPGGGPGDTLYIANVTVSAQNWYTVTPPSPVVITEGTFFVGGMSEISSSPSFGMDSIPPLSFQGWEYTGVWAPGRDAPLRDVMANAAVSGPVGLVEWIEPAPRPVPTRIEVTPNPARGAARMRLLSPRGDETAIDVFNAAGTVVRTLPLDGSMVVFDGRDKTGAKLAEGIYFVRVAGFDSPVAKVILSR</sequence>
<reference evidence="2" key="1">
    <citation type="journal article" date="2020" name="mSystems">
        <title>Genome- and Community-Level Interaction Insights into Carbon Utilization and Element Cycling Functions of Hydrothermarchaeota in Hydrothermal Sediment.</title>
        <authorList>
            <person name="Zhou Z."/>
            <person name="Liu Y."/>
            <person name="Xu W."/>
            <person name="Pan J."/>
            <person name="Luo Z.H."/>
            <person name="Li M."/>
        </authorList>
    </citation>
    <scope>NUCLEOTIDE SEQUENCE [LARGE SCALE GENOMIC DNA]</scope>
    <source>
        <strain evidence="2">SpSt-488</strain>
    </source>
</reference>
<dbReference type="AlphaFoldDB" id="A0A7C4GCV3"/>
<evidence type="ECO:0008006" key="3">
    <source>
        <dbReference type="Google" id="ProtNLM"/>
    </source>
</evidence>
<protein>
    <recommendedName>
        <fullName evidence="3">T9SS type A sorting domain-containing protein</fullName>
    </recommendedName>
</protein>
<feature type="signal peptide" evidence="1">
    <location>
        <begin position="1"/>
        <end position="18"/>
    </location>
</feature>
<comment type="caution">
    <text evidence="2">The sequence shown here is derived from an EMBL/GenBank/DDBJ whole genome shotgun (WGS) entry which is preliminary data.</text>
</comment>
<dbReference type="InterPro" id="IPR013783">
    <property type="entry name" value="Ig-like_fold"/>
</dbReference>
<keyword evidence="1" id="KW-0732">Signal</keyword>
<proteinExistence type="predicted"/>